<dbReference type="Proteomes" id="UP000792457">
    <property type="component" value="Unassembled WGS sequence"/>
</dbReference>
<dbReference type="FunFam" id="2.40.10.10:FF:000068">
    <property type="entry name" value="transmembrane protease serine 2"/>
    <property type="match status" value="1"/>
</dbReference>
<keyword evidence="3" id="KW-0732">Signal</keyword>
<dbReference type="Pfam" id="PF00089">
    <property type="entry name" value="Trypsin"/>
    <property type="match status" value="1"/>
</dbReference>
<keyword evidence="1" id="KW-1015">Disulfide bond</keyword>
<dbReference type="GO" id="GO:0004252">
    <property type="term" value="F:serine-type endopeptidase activity"/>
    <property type="evidence" value="ECO:0007669"/>
    <property type="project" value="InterPro"/>
</dbReference>
<dbReference type="PROSITE" id="PS50240">
    <property type="entry name" value="TRYPSIN_DOM"/>
    <property type="match status" value="1"/>
</dbReference>
<dbReference type="OrthoDB" id="6261922at2759"/>
<keyword evidence="6" id="KW-1185">Reference proteome</keyword>
<proteinExistence type="inferred from homology"/>
<evidence type="ECO:0000313" key="5">
    <source>
        <dbReference type="EMBL" id="KAG8226440.1"/>
    </source>
</evidence>
<feature type="signal peptide" evidence="3">
    <location>
        <begin position="1"/>
        <end position="33"/>
    </location>
</feature>
<dbReference type="Gene3D" id="2.40.10.10">
    <property type="entry name" value="Trypsin-like serine proteases"/>
    <property type="match status" value="1"/>
</dbReference>
<dbReference type="InterPro" id="IPR043504">
    <property type="entry name" value="Peptidase_S1_PA_chymotrypsin"/>
</dbReference>
<evidence type="ECO:0000256" key="2">
    <source>
        <dbReference type="ARBA" id="ARBA00024195"/>
    </source>
</evidence>
<dbReference type="SUPFAM" id="SSF50494">
    <property type="entry name" value="Trypsin-like serine proteases"/>
    <property type="match status" value="1"/>
</dbReference>
<dbReference type="GO" id="GO:0006508">
    <property type="term" value="P:proteolysis"/>
    <property type="evidence" value="ECO:0007669"/>
    <property type="project" value="InterPro"/>
</dbReference>
<dbReference type="PANTHER" id="PTHR24256">
    <property type="entry name" value="TRYPTASE-RELATED"/>
    <property type="match status" value="1"/>
</dbReference>
<organism evidence="5 6">
    <name type="scientific">Ladona fulva</name>
    <name type="common">Scarce chaser dragonfly</name>
    <name type="synonym">Libellula fulva</name>
    <dbReference type="NCBI Taxonomy" id="123851"/>
    <lineage>
        <taxon>Eukaryota</taxon>
        <taxon>Metazoa</taxon>
        <taxon>Ecdysozoa</taxon>
        <taxon>Arthropoda</taxon>
        <taxon>Hexapoda</taxon>
        <taxon>Insecta</taxon>
        <taxon>Pterygota</taxon>
        <taxon>Palaeoptera</taxon>
        <taxon>Odonata</taxon>
        <taxon>Epiprocta</taxon>
        <taxon>Anisoptera</taxon>
        <taxon>Libelluloidea</taxon>
        <taxon>Libellulidae</taxon>
        <taxon>Ladona</taxon>
    </lineage>
</organism>
<evidence type="ECO:0000256" key="3">
    <source>
        <dbReference type="SAM" id="SignalP"/>
    </source>
</evidence>
<dbReference type="InterPro" id="IPR001314">
    <property type="entry name" value="Peptidase_S1A"/>
</dbReference>
<comment type="similarity">
    <text evidence="2">Belongs to the peptidase S1 family. CLIP subfamily.</text>
</comment>
<dbReference type="EMBL" id="KZ308282">
    <property type="protein sequence ID" value="KAG8226440.1"/>
    <property type="molecule type" value="Genomic_DNA"/>
</dbReference>
<dbReference type="InterPro" id="IPR001254">
    <property type="entry name" value="Trypsin_dom"/>
</dbReference>
<gene>
    <name evidence="5" type="ORF">J437_LFUL015108</name>
</gene>
<feature type="domain" description="Peptidase S1" evidence="4">
    <location>
        <begin position="102"/>
        <end position="344"/>
    </location>
</feature>
<dbReference type="AlphaFoldDB" id="A0A8K0K345"/>
<dbReference type="InterPro" id="IPR051487">
    <property type="entry name" value="Ser/Thr_Proteases_Immune/Dev"/>
</dbReference>
<dbReference type="PRINTS" id="PR00722">
    <property type="entry name" value="CHYMOTRYPSIN"/>
</dbReference>
<evidence type="ECO:0000256" key="1">
    <source>
        <dbReference type="ARBA" id="ARBA00023157"/>
    </source>
</evidence>
<dbReference type="InterPro" id="IPR009003">
    <property type="entry name" value="Peptidase_S1_PA"/>
</dbReference>
<reference evidence="5" key="1">
    <citation type="submission" date="2013-04" db="EMBL/GenBank/DDBJ databases">
        <authorList>
            <person name="Qu J."/>
            <person name="Murali S.C."/>
            <person name="Bandaranaike D."/>
            <person name="Bellair M."/>
            <person name="Blankenburg K."/>
            <person name="Chao H."/>
            <person name="Dinh H."/>
            <person name="Doddapaneni H."/>
            <person name="Downs B."/>
            <person name="Dugan-Rocha S."/>
            <person name="Elkadiri S."/>
            <person name="Gnanaolivu R.D."/>
            <person name="Hernandez B."/>
            <person name="Javaid M."/>
            <person name="Jayaseelan J.C."/>
            <person name="Lee S."/>
            <person name="Li M."/>
            <person name="Ming W."/>
            <person name="Munidasa M."/>
            <person name="Muniz J."/>
            <person name="Nguyen L."/>
            <person name="Ongeri F."/>
            <person name="Osuji N."/>
            <person name="Pu L.-L."/>
            <person name="Puazo M."/>
            <person name="Qu C."/>
            <person name="Quiroz J."/>
            <person name="Raj R."/>
            <person name="Weissenberger G."/>
            <person name="Xin Y."/>
            <person name="Zou X."/>
            <person name="Han Y."/>
            <person name="Richards S."/>
            <person name="Worley K."/>
            <person name="Muzny D."/>
            <person name="Gibbs R."/>
        </authorList>
    </citation>
    <scope>NUCLEOTIDE SEQUENCE</scope>
    <source>
        <strain evidence="5">Sampled in the wild</strain>
    </source>
</reference>
<comment type="caution">
    <text evidence="5">The sequence shown here is derived from an EMBL/GenBank/DDBJ whole genome shotgun (WGS) entry which is preliminary data.</text>
</comment>
<protein>
    <recommendedName>
        <fullName evidence="4">Peptidase S1 domain-containing protein</fullName>
    </recommendedName>
</protein>
<dbReference type="SMART" id="SM00020">
    <property type="entry name" value="Tryp_SPc"/>
    <property type="match status" value="1"/>
</dbReference>
<reference evidence="5" key="2">
    <citation type="submission" date="2017-10" db="EMBL/GenBank/DDBJ databases">
        <title>Ladona fulva Genome sequencing and assembly.</title>
        <authorList>
            <person name="Murali S."/>
            <person name="Richards S."/>
            <person name="Bandaranaike D."/>
            <person name="Bellair M."/>
            <person name="Blankenburg K."/>
            <person name="Chao H."/>
            <person name="Dinh H."/>
            <person name="Doddapaneni H."/>
            <person name="Dugan-Rocha S."/>
            <person name="Elkadiri S."/>
            <person name="Gnanaolivu R."/>
            <person name="Hernandez B."/>
            <person name="Skinner E."/>
            <person name="Javaid M."/>
            <person name="Lee S."/>
            <person name="Li M."/>
            <person name="Ming W."/>
            <person name="Munidasa M."/>
            <person name="Muniz J."/>
            <person name="Nguyen L."/>
            <person name="Hughes D."/>
            <person name="Osuji N."/>
            <person name="Pu L.-L."/>
            <person name="Puazo M."/>
            <person name="Qu C."/>
            <person name="Quiroz J."/>
            <person name="Raj R."/>
            <person name="Weissenberger G."/>
            <person name="Xin Y."/>
            <person name="Zou X."/>
            <person name="Han Y."/>
            <person name="Worley K."/>
            <person name="Muzny D."/>
            <person name="Gibbs R."/>
        </authorList>
    </citation>
    <scope>NUCLEOTIDE SEQUENCE</scope>
    <source>
        <strain evidence="5">Sampled in the wild</strain>
    </source>
</reference>
<accession>A0A8K0K345</accession>
<sequence>MRRCSNLHLEMGVQKVFIVAGILLLVSEFGCTSEDEQLQKSHDCECTPKDLCRSADVSTGANNCNQTSEVCCKKIPSIIPINKTISEDKLKKCQHHLSSSQIKDKQEANHADFPWMVRISEQTDGSNSELSYKCGGSLIHPTVVLTGAHCVFGKEPSQLRVVADELSSPTAKELSKLSKQVTTIEVHEDYDNQTLENDVALVFLQNITQNNIIGFTCIPLKGILPDPGTKCFVTVWRDDSAGNTLKKLDLTIIDDETCQSSLRKTKLGHRFILHNSFICGDSMDDTDITKEDGGSPLICPLPENPQIFIQSGLVARLVESKEYNPPGVFVNTANFREWIDSKMKENNVDTSYYSYS</sequence>
<evidence type="ECO:0000259" key="4">
    <source>
        <dbReference type="PROSITE" id="PS50240"/>
    </source>
</evidence>
<name>A0A8K0K345_LADFU</name>
<dbReference type="CDD" id="cd00190">
    <property type="entry name" value="Tryp_SPc"/>
    <property type="match status" value="1"/>
</dbReference>
<feature type="chain" id="PRO_5035482851" description="Peptidase S1 domain-containing protein" evidence="3">
    <location>
        <begin position="34"/>
        <end position="356"/>
    </location>
</feature>
<evidence type="ECO:0000313" key="6">
    <source>
        <dbReference type="Proteomes" id="UP000792457"/>
    </source>
</evidence>